<dbReference type="AlphaFoldDB" id="A0A7X0LN63"/>
<sequence>MEPLPCADGTAVLEGSAAALLATALPLAEAVRPAFWRDPPSASAARQALAHVPDGAKVAATNRLAPHLTDRATVYLHSPGRPDARVDWMVLDTTDTTFSHDPPKATRPGFHQVYAAGSHVVLRRDGAQGRARASGR</sequence>
<dbReference type="InterPro" id="IPR018650">
    <property type="entry name" value="STSV1_Orf64"/>
</dbReference>
<name>A0A7X0LN63_9ACTN</name>
<accession>A0A7X0LN63</accession>
<gene>
    <name evidence="1" type="ORF">HNQ79_001584</name>
</gene>
<keyword evidence="2" id="KW-1185">Reference proteome</keyword>
<dbReference type="EMBL" id="JACHEM010000003">
    <property type="protein sequence ID" value="MBB6435133.1"/>
    <property type="molecule type" value="Genomic_DNA"/>
</dbReference>
<reference evidence="1 2" key="1">
    <citation type="submission" date="2020-08" db="EMBL/GenBank/DDBJ databases">
        <title>Genomic Encyclopedia of Type Strains, Phase IV (KMG-IV): sequencing the most valuable type-strain genomes for metagenomic binning, comparative biology and taxonomic classification.</title>
        <authorList>
            <person name="Goeker M."/>
        </authorList>
    </citation>
    <scope>NUCLEOTIDE SEQUENCE [LARGE SCALE GENOMIC DNA]</scope>
    <source>
        <strain evidence="1 2">DSM 40141</strain>
    </source>
</reference>
<protein>
    <submittedName>
        <fullName evidence="1">Uncharacterized protein</fullName>
    </submittedName>
</protein>
<dbReference type="RefSeq" id="WP_185028364.1">
    <property type="nucleotide sequence ID" value="NZ_BNBN01000004.1"/>
</dbReference>
<dbReference type="Proteomes" id="UP000540423">
    <property type="component" value="Unassembled WGS sequence"/>
</dbReference>
<evidence type="ECO:0000313" key="2">
    <source>
        <dbReference type="Proteomes" id="UP000540423"/>
    </source>
</evidence>
<proteinExistence type="predicted"/>
<dbReference type="Pfam" id="PF09852">
    <property type="entry name" value="DUF2079"/>
    <property type="match status" value="1"/>
</dbReference>
<organism evidence="1 2">
    <name type="scientific">Streptomyces candidus</name>
    <dbReference type="NCBI Taxonomy" id="67283"/>
    <lineage>
        <taxon>Bacteria</taxon>
        <taxon>Bacillati</taxon>
        <taxon>Actinomycetota</taxon>
        <taxon>Actinomycetes</taxon>
        <taxon>Kitasatosporales</taxon>
        <taxon>Streptomycetaceae</taxon>
        <taxon>Streptomyces</taxon>
    </lineage>
</organism>
<evidence type="ECO:0000313" key="1">
    <source>
        <dbReference type="EMBL" id="MBB6435133.1"/>
    </source>
</evidence>
<comment type="caution">
    <text evidence="1">The sequence shown here is derived from an EMBL/GenBank/DDBJ whole genome shotgun (WGS) entry which is preliminary data.</text>
</comment>